<gene>
    <name evidence="2" type="ORF">F5X68DRAFT_189595</name>
</gene>
<accession>A0A9P8VE20</accession>
<evidence type="ECO:0000313" key="3">
    <source>
        <dbReference type="Proteomes" id="UP000770015"/>
    </source>
</evidence>
<dbReference type="Proteomes" id="UP000770015">
    <property type="component" value="Unassembled WGS sequence"/>
</dbReference>
<protein>
    <submittedName>
        <fullName evidence="2">Prokaryotic phospholipase A2-domain-containing protein</fullName>
    </submittedName>
</protein>
<dbReference type="SUPFAM" id="SSF48619">
    <property type="entry name" value="Phospholipase A2, PLA2"/>
    <property type="match status" value="1"/>
</dbReference>
<feature type="signal peptide" evidence="1">
    <location>
        <begin position="1"/>
        <end position="18"/>
    </location>
</feature>
<dbReference type="EMBL" id="JAGSXJ010000007">
    <property type="protein sequence ID" value="KAH6689876.1"/>
    <property type="molecule type" value="Genomic_DNA"/>
</dbReference>
<feature type="chain" id="PRO_5040475215" evidence="1">
    <location>
        <begin position="19"/>
        <end position="190"/>
    </location>
</feature>
<comment type="caution">
    <text evidence="2">The sequence shown here is derived from an EMBL/GenBank/DDBJ whole genome shotgun (WGS) entry which is preliminary data.</text>
</comment>
<evidence type="ECO:0000256" key="1">
    <source>
        <dbReference type="SAM" id="SignalP"/>
    </source>
</evidence>
<dbReference type="InterPro" id="IPR015141">
    <property type="entry name" value="PLipase_A2_prok/fun"/>
</dbReference>
<sequence>MKLFLITFLAILATIVSAMPTSSPIATTFTLVLRELETGPKTKRPAWCVCTPTCVHNLTFKTSLLDFEKHRNSRGPKSCNWESSGCPKIPGKTPMVYNFEGPCHRREFAYRNMRAQGRFTEDMKRHIDRKFGKDLGDSCRHQVWPADAAMPFTFFITGLQAMTQLPACLAFAKTIETSQVLFGSRDFNVD</sequence>
<keyword evidence="1" id="KW-0732">Signal</keyword>
<dbReference type="GO" id="GO:0050482">
    <property type="term" value="P:arachidonate secretion"/>
    <property type="evidence" value="ECO:0007669"/>
    <property type="project" value="InterPro"/>
</dbReference>
<keyword evidence="3" id="KW-1185">Reference proteome</keyword>
<reference evidence="2" key="1">
    <citation type="journal article" date="2021" name="Nat. Commun.">
        <title>Genetic determinants of endophytism in the Arabidopsis root mycobiome.</title>
        <authorList>
            <person name="Mesny F."/>
            <person name="Miyauchi S."/>
            <person name="Thiergart T."/>
            <person name="Pickel B."/>
            <person name="Atanasova L."/>
            <person name="Karlsson M."/>
            <person name="Huettel B."/>
            <person name="Barry K.W."/>
            <person name="Haridas S."/>
            <person name="Chen C."/>
            <person name="Bauer D."/>
            <person name="Andreopoulos W."/>
            <person name="Pangilinan J."/>
            <person name="LaButti K."/>
            <person name="Riley R."/>
            <person name="Lipzen A."/>
            <person name="Clum A."/>
            <person name="Drula E."/>
            <person name="Henrissat B."/>
            <person name="Kohler A."/>
            <person name="Grigoriev I.V."/>
            <person name="Martin F.M."/>
            <person name="Hacquard S."/>
        </authorList>
    </citation>
    <scope>NUCLEOTIDE SEQUENCE</scope>
    <source>
        <strain evidence="2">MPI-SDFR-AT-0117</strain>
    </source>
</reference>
<dbReference type="InterPro" id="IPR036444">
    <property type="entry name" value="PLipase_A2_dom_sf"/>
</dbReference>
<dbReference type="Gene3D" id="1.20.90.10">
    <property type="entry name" value="Phospholipase A2 domain"/>
    <property type="match status" value="1"/>
</dbReference>
<evidence type="ECO:0000313" key="2">
    <source>
        <dbReference type="EMBL" id="KAH6689876.1"/>
    </source>
</evidence>
<dbReference type="GO" id="GO:0004623">
    <property type="term" value="F:phospholipase A2 activity"/>
    <property type="evidence" value="ECO:0007669"/>
    <property type="project" value="InterPro"/>
</dbReference>
<dbReference type="AlphaFoldDB" id="A0A9P8VE20"/>
<name>A0A9P8VE20_9PEZI</name>
<dbReference type="OrthoDB" id="5120271at2759"/>
<organism evidence="2 3">
    <name type="scientific">Plectosphaerella plurivora</name>
    <dbReference type="NCBI Taxonomy" id="936078"/>
    <lineage>
        <taxon>Eukaryota</taxon>
        <taxon>Fungi</taxon>
        <taxon>Dikarya</taxon>
        <taxon>Ascomycota</taxon>
        <taxon>Pezizomycotina</taxon>
        <taxon>Sordariomycetes</taxon>
        <taxon>Hypocreomycetidae</taxon>
        <taxon>Glomerellales</taxon>
        <taxon>Plectosphaerellaceae</taxon>
        <taxon>Plectosphaerella</taxon>
    </lineage>
</organism>
<dbReference type="Pfam" id="PF09056">
    <property type="entry name" value="Phospholip_A2_3"/>
    <property type="match status" value="1"/>
</dbReference>
<proteinExistence type="predicted"/>
<dbReference type="GO" id="GO:0006644">
    <property type="term" value="P:phospholipid metabolic process"/>
    <property type="evidence" value="ECO:0007669"/>
    <property type="project" value="InterPro"/>
</dbReference>